<dbReference type="PANTHER" id="PTHR13278:SF0">
    <property type="entry name" value="ZINC FINGER PROTEIN 830"/>
    <property type="match status" value="1"/>
</dbReference>
<keyword evidence="2" id="KW-0479">Metal-binding</keyword>
<feature type="compositionally biased region" description="Basic and acidic residues" evidence="6">
    <location>
        <begin position="51"/>
        <end position="64"/>
    </location>
</feature>
<protein>
    <submittedName>
        <fullName evidence="7">Uncharacterized protein</fullName>
    </submittedName>
</protein>
<evidence type="ECO:0000256" key="4">
    <source>
        <dbReference type="ARBA" id="ARBA00022833"/>
    </source>
</evidence>
<evidence type="ECO:0000256" key="3">
    <source>
        <dbReference type="ARBA" id="ARBA00022771"/>
    </source>
</evidence>
<dbReference type="InterPro" id="IPR040050">
    <property type="entry name" value="ZNF830-like"/>
</dbReference>
<proteinExistence type="predicted"/>
<organism evidence="7 8">
    <name type="scientific">Diacronema lutheri</name>
    <name type="common">Unicellular marine alga</name>
    <name type="synonym">Monochrysis lutheri</name>
    <dbReference type="NCBI Taxonomy" id="2081491"/>
    <lineage>
        <taxon>Eukaryota</taxon>
        <taxon>Haptista</taxon>
        <taxon>Haptophyta</taxon>
        <taxon>Pavlovophyceae</taxon>
        <taxon>Pavlovales</taxon>
        <taxon>Pavlovaceae</taxon>
        <taxon>Diacronema</taxon>
    </lineage>
</organism>
<keyword evidence="3" id="KW-0863">Zinc-finger</keyword>
<dbReference type="PANTHER" id="PTHR13278">
    <property type="entry name" value="ZINC FINGER PROTEIN 830"/>
    <property type="match status" value="1"/>
</dbReference>
<feature type="compositionally biased region" description="Acidic residues" evidence="6">
    <location>
        <begin position="272"/>
        <end position="287"/>
    </location>
</feature>
<evidence type="ECO:0000256" key="1">
    <source>
        <dbReference type="ARBA" id="ARBA00004123"/>
    </source>
</evidence>
<dbReference type="GO" id="GO:0005681">
    <property type="term" value="C:spliceosomal complex"/>
    <property type="evidence" value="ECO:0007669"/>
    <property type="project" value="InterPro"/>
</dbReference>
<dbReference type="GO" id="GO:0044773">
    <property type="term" value="P:mitotic DNA damage checkpoint signaling"/>
    <property type="evidence" value="ECO:0007669"/>
    <property type="project" value="TreeGrafter"/>
</dbReference>
<feature type="compositionally biased region" description="Basic and acidic residues" evidence="6">
    <location>
        <begin position="29"/>
        <end position="42"/>
    </location>
</feature>
<feature type="region of interest" description="Disordered" evidence="6">
    <location>
        <begin position="1"/>
        <end position="86"/>
    </location>
</feature>
<dbReference type="OrthoDB" id="408659at2759"/>
<dbReference type="GO" id="GO:0003676">
    <property type="term" value="F:nucleic acid binding"/>
    <property type="evidence" value="ECO:0007669"/>
    <property type="project" value="InterPro"/>
</dbReference>
<dbReference type="AlphaFoldDB" id="A0A8J6CAE9"/>
<feature type="compositionally biased region" description="Low complexity" evidence="6">
    <location>
        <begin position="70"/>
        <end position="80"/>
    </location>
</feature>
<comment type="caution">
    <text evidence="7">The sequence shown here is derived from an EMBL/GenBank/DDBJ whole genome shotgun (WGS) entry which is preliminary data.</text>
</comment>
<dbReference type="EMBL" id="JAGTXO010000010">
    <property type="protein sequence ID" value="KAG8465459.1"/>
    <property type="molecule type" value="Genomic_DNA"/>
</dbReference>
<keyword evidence="5" id="KW-0539">Nucleus</keyword>
<comment type="subcellular location">
    <subcellularLocation>
        <location evidence="1">Nucleus</location>
    </subcellularLocation>
</comment>
<evidence type="ECO:0000313" key="7">
    <source>
        <dbReference type="EMBL" id="KAG8465459.1"/>
    </source>
</evidence>
<dbReference type="GO" id="GO:0008270">
    <property type="term" value="F:zinc ion binding"/>
    <property type="evidence" value="ECO:0007669"/>
    <property type="project" value="UniProtKB-KW"/>
</dbReference>
<sequence length="297" mass="31286">MADRRCKGTSFKELLKVQATPDAGGGLGKIKEHRERLQDLKRKAPTPSAGRPREEPSAHVDARRAPAPPASSAGASGEEGFMPATMYAGPRPGFVFKLDKLGTGYYRDAAQPAPAAAHASTALPAGFFDATTSDAPPRPAHGASQSARGAQPAGSLPAGFFDNPREDPANASKKARVSDTQKGERLRLELAAFEKSIEQEVQHADAVDDLEDEADAEFRAAEHDREQQIFAQRVRALREHAQSARAAERRARAAAAASSVGAGGGVANAVGADDDSGGSGTDEESELLVDWRSKKRG</sequence>
<feature type="region of interest" description="Disordered" evidence="6">
    <location>
        <begin position="248"/>
        <end position="297"/>
    </location>
</feature>
<gene>
    <name evidence="7" type="ORF">KFE25_002766</name>
</gene>
<dbReference type="GO" id="GO:0033260">
    <property type="term" value="P:nuclear DNA replication"/>
    <property type="evidence" value="ECO:0007669"/>
    <property type="project" value="TreeGrafter"/>
</dbReference>
<keyword evidence="4" id="KW-0862">Zinc</keyword>
<dbReference type="Proteomes" id="UP000751190">
    <property type="component" value="Unassembled WGS sequence"/>
</dbReference>
<name>A0A8J6CAE9_DIALT</name>
<keyword evidence="8" id="KW-1185">Reference proteome</keyword>
<evidence type="ECO:0000256" key="5">
    <source>
        <dbReference type="ARBA" id="ARBA00023242"/>
    </source>
</evidence>
<evidence type="ECO:0000313" key="8">
    <source>
        <dbReference type="Proteomes" id="UP000751190"/>
    </source>
</evidence>
<reference evidence="7" key="1">
    <citation type="submission" date="2021-05" db="EMBL/GenBank/DDBJ databases">
        <title>The genome of the haptophyte Pavlova lutheri (Diacronema luteri, Pavlovales) - a model for lipid biosynthesis in eukaryotic algae.</title>
        <authorList>
            <person name="Hulatt C.J."/>
            <person name="Posewitz M.C."/>
        </authorList>
    </citation>
    <scope>NUCLEOTIDE SEQUENCE</scope>
    <source>
        <strain evidence="7">NIVA-4/92</strain>
    </source>
</reference>
<evidence type="ECO:0000256" key="2">
    <source>
        <dbReference type="ARBA" id="ARBA00022723"/>
    </source>
</evidence>
<accession>A0A8J6CAE9</accession>
<feature type="region of interest" description="Disordered" evidence="6">
    <location>
        <begin position="127"/>
        <end position="183"/>
    </location>
</feature>
<dbReference type="GO" id="GO:0033314">
    <property type="term" value="P:mitotic DNA replication checkpoint signaling"/>
    <property type="evidence" value="ECO:0007669"/>
    <property type="project" value="TreeGrafter"/>
</dbReference>
<evidence type="ECO:0000256" key="6">
    <source>
        <dbReference type="SAM" id="MobiDB-lite"/>
    </source>
</evidence>